<evidence type="ECO:0000256" key="3">
    <source>
        <dbReference type="SAM" id="MobiDB-lite"/>
    </source>
</evidence>
<dbReference type="PANTHER" id="PTHR15350">
    <property type="entry name" value="COP9 SIGNALOSOME COMPLEX SUBUNIT 7/DENDRITIC CELL PROTEIN GA17"/>
    <property type="match status" value="1"/>
</dbReference>
<feature type="compositionally biased region" description="Basic residues" evidence="3">
    <location>
        <begin position="265"/>
        <end position="279"/>
    </location>
</feature>
<dbReference type="Pfam" id="PF22061">
    <property type="entry name" value="CSN7_HB_subdom"/>
    <property type="match status" value="1"/>
</dbReference>
<proteinExistence type="inferred from homology"/>
<dbReference type="EMBL" id="CAIJEO010000013">
    <property type="protein sequence ID" value="CAD0101167.1"/>
    <property type="molecule type" value="Genomic_DNA"/>
</dbReference>
<evidence type="ECO:0000313" key="5">
    <source>
        <dbReference type="EMBL" id="CAD0101167.1"/>
    </source>
</evidence>
<dbReference type="InterPro" id="IPR045237">
    <property type="entry name" value="COPS7/eIF3m"/>
</dbReference>
<keyword evidence="6" id="KW-1185">Reference proteome</keyword>
<protein>
    <recommendedName>
        <fullName evidence="4">PCI domain-containing protein</fullName>
    </recommendedName>
</protein>
<feature type="compositionally biased region" description="Acidic residues" evidence="3">
    <location>
        <begin position="249"/>
        <end position="258"/>
    </location>
</feature>
<organism evidence="5 6">
    <name type="scientific">Aureobasidium mustum</name>
    <dbReference type="NCBI Taxonomy" id="2773714"/>
    <lineage>
        <taxon>Eukaryota</taxon>
        <taxon>Fungi</taxon>
        <taxon>Dikarya</taxon>
        <taxon>Ascomycota</taxon>
        <taxon>Pezizomycotina</taxon>
        <taxon>Dothideomycetes</taxon>
        <taxon>Dothideomycetidae</taxon>
        <taxon>Dothideales</taxon>
        <taxon>Saccotheciaceae</taxon>
        <taxon>Aureobasidium</taxon>
    </lineage>
</organism>
<keyword evidence="2" id="KW-0736">Signalosome</keyword>
<feature type="compositionally biased region" description="Basic and acidic residues" evidence="3">
    <location>
        <begin position="234"/>
        <end position="248"/>
    </location>
</feature>
<comment type="caution">
    <text evidence="5">The sequence shown here is derived from an EMBL/GenBank/DDBJ whole genome shotgun (WGS) entry which is preliminary data.</text>
</comment>
<dbReference type="PROSITE" id="PS50250">
    <property type="entry name" value="PCI"/>
    <property type="match status" value="1"/>
</dbReference>
<dbReference type="Proteomes" id="UP000714618">
    <property type="component" value="Unassembled WGS sequence"/>
</dbReference>
<dbReference type="SMART" id="SM00088">
    <property type="entry name" value="PINT"/>
    <property type="match status" value="1"/>
</dbReference>
<feature type="domain" description="PCI" evidence="4">
    <location>
        <begin position="1"/>
        <end position="181"/>
    </location>
</feature>
<sequence>MEQTRAINALAPFLALSKSATSARAAADLVTQATSAAHTYVFGELLQTPNMQNLRNDAQYRNYYTLLELFAWGTWAEYQGTFSSLVIFDTQQRLTLQTALASTLPPLSPAQEHKLRLLTLLTLAATTTNNNPLTYTNLQSALSLDSPLALERLVTDAIYADLLTATLNPAQGIVAISSVAALRDLNPGSVTRMMASLDAWSGRCDDVLKELEVQMKSVMEAAERRTNEEAMRAEQVHKAEAVSKKNEDAGDDAMEVDDAGQKLGGGKKRGLGGLGLRKR</sequence>
<feature type="region of interest" description="Disordered" evidence="3">
    <location>
        <begin position="234"/>
        <end position="279"/>
    </location>
</feature>
<dbReference type="GO" id="GO:0008180">
    <property type="term" value="C:COP9 signalosome"/>
    <property type="evidence" value="ECO:0007669"/>
    <property type="project" value="UniProtKB-KW"/>
</dbReference>
<name>A0A9N8PNT1_9PEZI</name>
<comment type="similarity">
    <text evidence="1">Belongs to the CSN7/EIF3M family. CSN7 subfamily.</text>
</comment>
<evidence type="ECO:0000259" key="4">
    <source>
        <dbReference type="PROSITE" id="PS50250"/>
    </source>
</evidence>
<dbReference type="OrthoDB" id="10265275at2759"/>
<dbReference type="Pfam" id="PF01399">
    <property type="entry name" value="PCI"/>
    <property type="match status" value="1"/>
</dbReference>
<evidence type="ECO:0000313" key="6">
    <source>
        <dbReference type="Proteomes" id="UP000714618"/>
    </source>
</evidence>
<gene>
    <name evidence="5" type="ORF">AWRI4233_LOCUS9992</name>
</gene>
<dbReference type="InterPro" id="IPR000717">
    <property type="entry name" value="PCI_dom"/>
</dbReference>
<evidence type="ECO:0000256" key="2">
    <source>
        <dbReference type="ARBA" id="ARBA00022790"/>
    </source>
</evidence>
<dbReference type="PANTHER" id="PTHR15350:SF5">
    <property type="entry name" value="COP9 SIGNALOSOME COMPLEX SUBUNIT 7"/>
    <property type="match status" value="1"/>
</dbReference>
<reference evidence="5" key="1">
    <citation type="submission" date="2020-06" db="EMBL/GenBank/DDBJ databases">
        <authorList>
            <person name="Onetto C."/>
        </authorList>
    </citation>
    <scope>NUCLEOTIDE SEQUENCE</scope>
</reference>
<dbReference type="AlphaFoldDB" id="A0A9N8PNT1"/>
<accession>A0A9N8PNT1</accession>
<evidence type="ECO:0000256" key="1">
    <source>
        <dbReference type="ARBA" id="ARBA00008482"/>
    </source>
</evidence>